<keyword evidence="1 2" id="KW-0819">tRNA processing</keyword>
<feature type="binding site" evidence="2">
    <location>
        <position position="196"/>
    </location>
    <ligand>
        <name>ATP</name>
        <dbReference type="ChEBI" id="CHEBI:30616"/>
    </ligand>
</feature>
<dbReference type="InterPro" id="IPR008513">
    <property type="entry name" value="tRNA(Met)_cyd_acetate_ligase"/>
</dbReference>
<dbReference type="GO" id="GO:0000049">
    <property type="term" value="F:tRNA binding"/>
    <property type="evidence" value="ECO:0007669"/>
    <property type="project" value="UniProtKB-KW"/>
</dbReference>
<keyword evidence="2" id="KW-0963">Cytoplasm</keyword>
<dbReference type="NCBIfam" id="NF010191">
    <property type="entry name" value="PRK13670.1"/>
    <property type="match status" value="1"/>
</dbReference>
<dbReference type="AlphaFoldDB" id="A0A0U9HJI8"/>
<dbReference type="EC" id="6.3.4.-" evidence="2"/>
<dbReference type="GO" id="GO:0005524">
    <property type="term" value="F:ATP binding"/>
    <property type="evidence" value="ECO:0007669"/>
    <property type="project" value="UniProtKB-KW"/>
</dbReference>
<keyword evidence="2" id="KW-0694">RNA-binding</keyword>
<dbReference type="Proteomes" id="UP000062160">
    <property type="component" value="Unassembled WGS sequence"/>
</dbReference>
<dbReference type="GO" id="GO:0016879">
    <property type="term" value="F:ligase activity, forming carbon-nitrogen bonds"/>
    <property type="evidence" value="ECO:0007669"/>
    <property type="project" value="UniProtKB-UniRule"/>
</dbReference>
<proteinExistence type="inferred from homology"/>
<feature type="binding site" evidence="2">
    <location>
        <begin position="7"/>
        <end position="20"/>
    </location>
    <ligand>
        <name>ATP</name>
        <dbReference type="ChEBI" id="CHEBI:30616"/>
    </ligand>
</feature>
<feature type="binding site" evidence="2">
    <location>
        <position position="171"/>
    </location>
    <ligand>
        <name>ATP</name>
        <dbReference type="ChEBI" id="CHEBI:30616"/>
    </ligand>
</feature>
<keyword evidence="2" id="KW-0067">ATP-binding</keyword>
<dbReference type="GO" id="GO:0016740">
    <property type="term" value="F:transferase activity"/>
    <property type="evidence" value="ECO:0007669"/>
    <property type="project" value="UniProtKB-KW"/>
</dbReference>
<keyword evidence="4" id="KW-1185">Reference proteome</keyword>
<comment type="function">
    <text evidence="2">Catalyzes the formation of N(4)-acetylcytidine (ac(4)C) at the wobble position of elongator tRNA(Met), using acetate and ATP as substrates. First activates an acetate ion to form acetyladenylate (Ac-AMP) and then transfers the acetyl group to tRNA to form ac(4)C34.</text>
</comment>
<dbReference type="PANTHER" id="PTHR37825">
    <property type="entry name" value="TRNA(MET) CYTIDINE ACETATE LIGASE"/>
    <property type="match status" value="1"/>
</dbReference>
<protein>
    <recommendedName>
        <fullName evidence="2">tRNA(Met) cytidine acetate ligase</fullName>
        <ecNumber evidence="2">6.3.4.-</ecNumber>
    </recommendedName>
</protein>
<organism evidence="3">
    <name type="scientific">Tepidanaerobacter syntrophicus</name>
    <dbReference type="NCBI Taxonomy" id="224999"/>
    <lineage>
        <taxon>Bacteria</taxon>
        <taxon>Bacillati</taxon>
        <taxon>Bacillota</taxon>
        <taxon>Clostridia</taxon>
        <taxon>Thermosediminibacterales</taxon>
        <taxon>Tepidanaerobacteraceae</taxon>
        <taxon>Tepidanaerobacter</taxon>
    </lineage>
</organism>
<comment type="catalytic activity">
    <reaction evidence="2">
        <text>cytidine(34) in elongator tRNA(Met) + acetate + ATP = N(4)-acetylcytidine(34) in elongator tRNA(Met) + AMP + diphosphate</text>
        <dbReference type="Rhea" id="RHEA:58144"/>
        <dbReference type="Rhea" id="RHEA-COMP:10693"/>
        <dbReference type="Rhea" id="RHEA-COMP:10694"/>
        <dbReference type="ChEBI" id="CHEBI:30089"/>
        <dbReference type="ChEBI" id="CHEBI:30616"/>
        <dbReference type="ChEBI" id="CHEBI:33019"/>
        <dbReference type="ChEBI" id="CHEBI:74900"/>
        <dbReference type="ChEBI" id="CHEBI:82748"/>
        <dbReference type="ChEBI" id="CHEBI:456215"/>
    </reaction>
</comment>
<keyword evidence="2" id="KW-0547">Nucleotide-binding</keyword>
<comment type="caution">
    <text evidence="2">Lacks conserved residue(s) required for the propagation of feature annotation.</text>
</comment>
<dbReference type="Pfam" id="PF05636">
    <property type="entry name" value="HIGH_NTase1"/>
    <property type="match status" value="1"/>
</dbReference>
<evidence type="ECO:0000313" key="3">
    <source>
        <dbReference type="EMBL" id="GAQ26084.1"/>
    </source>
</evidence>
<accession>A0A0U9HJI8</accession>
<name>A0A0U9HJI8_9FIRM</name>
<dbReference type="GO" id="GO:0005737">
    <property type="term" value="C:cytoplasm"/>
    <property type="evidence" value="ECO:0007669"/>
    <property type="project" value="UniProtKB-SubCell"/>
</dbReference>
<feature type="binding site" evidence="2">
    <location>
        <position position="102"/>
    </location>
    <ligand>
        <name>ATP</name>
        <dbReference type="ChEBI" id="CHEBI:30616"/>
    </ligand>
</feature>
<dbReference type="EMBL" id="DF977003">
    <property type="protein sequence ID" value="GAQ26084.1"/>
    <property type="molecule type" value="Genomic_DNA"/>
</dbReference>
<sequence length="419" mass="47305">MNVVGIVSEYNPFHNGHLYQLDMIKKSLRPDAIITVMSGNFVQRGQPAVFDKWARAEMALAQGIDLVIELPVCFSTATAEIFAESAVRLLQSCKIVNTLSFGVEDCDTKKLVQLGETLSAEPKLFKQFINEYLKSGLSFPAAREKALIKYALAEDLNLDIDSASMLLKKPNYILAIEYIKAINKLRADFSIFPVARKGSDYNNKSLTGKYSSASAIREALSKETAFLTSEIAESLPVSTVEIIEREIKSGRSPVFLSDFEDIIFYNLRRMTAKELKNYFDVEEGLENRIKKAAKVCGNLKQLILQIRSKRYPLTRIQRILIHSMLDIPQSMVSKRSPEYLRILGFTSKGAHLLKDIKAKAALPIITRASEYKKLNPLARAMFEKDILATDIYVLAHENASFRKAVSDFSRKVIYFNSFR</sequence>
<evidence type="ECO:0000256" key="1">
    <source>
        <dbReference type="ARBA" id="ARBA00022694"/>
    </source>
</evidence>
<keyword evidence="2" id="KW-0820">tRNA-binding</keyword>
<comment type="subcellular location">
    <subcellularLocation>
        <location evidence="2">Cytoplasm</location>
    </subcellularLocation>
</comment>
<evidence type="ECO:0000256" key="2">
    <source>
        <dbReference type="HAMAP-Rule" id="MF_01539"/>
    </source>
</evidence>
<dbReference type="STRING" id="224999.GCA_001485475_02123"/>
<dbReference type="GO" id="GO:0006400">
    <property type="term" value="P:tRNA modification"/>
    <property type="evidence" value="ECO:0007669"/>
    <property type="project" value="UniProtKB-UniRule"/>
</dbReference>
<dbReference type="RefSeq" id="WP_059033854.1">
    <property type="nucleotide sequence ID" value="NZ_DF977003.1"/>
</dbReference>
<dbReference type="HAMAP" id="MF_01539">
    <property type="entry name" value="TmcAL"/>
    <property type="match status" value="1"/>
</dbReference>
<dbReference type="SUPFAM" id="SSF52374">
    <property type="entry name" value="Nucleotidylyl transferase"/>
    <property type="match status" value="1"/>
</dbReference>
<keyword evidence="3" id="KW-0808">Transferase</keyword>
<dbReference type="Gene3D" id="3.40.50.620">
    <property type="entry name" value="HUPs"/>
    <property type="match status" value="1"/>
</dbReference>
<dbReference type="PANTHER" id="PTHR37825:SF1">
    <property type="entry name" value="TRNA(MET) CYTIDINE ACETATE LIGASE"/>
    <property type="match status" value="1"/>
</dbReference>
<dbReference type="InterPro" id="IPR014729">
    <property type="entry name" value="Rossmann-like_a/b/a_fold"/>
</dbReference>
<evidence type="ECO:0000313" key="4">
    <source>
        <dbReference type="Proteomes" id="UP000062160"/>
    </source>
</evidence>
<dbReference type="OrthoDB" id="9769796at2"/>
<comment type="similarity">
    <text evidence="2">Belongs to the TmcAL family.</text>
</comment>
<keyword evidence="2" id="KW-0436">Ligase</keyword>
<reference evidence="3" key="1">
    <citation type="journal article" date="2016" name="Genome Announc.">
        <title>Draft Genome Sequence of the Syntrophic Lactate-Degrading Bacterium Tepidanaerobacter syntrophicus JLT.</title>
        <authorList>
            <person name="Matsuura N."/>
            <person name="Ohashi A."/>
            <person name="Tourlousse D.M."/>
            <person name="Sekiguchi Y."/>
        </authorList>
    </citation>
    <scope>NUCLEOTIDE SEQUENCE [LARGE SCALE GENOMIC DNA]</scope>
    <source>
        <strain evidence="3">JL</strain>
    </source>
</reference>
<gene>
    <name evidence="2" type="primary">tmcAL</name>
    <name evidence="3" type="ORF">TSYNT_9340</name>
</gene>